<reference evidence="1 2" key="1">
    <citation type="submission" date="2017-07" db="EMBL/GenBank/DDBJ databases">
        <title>First draft Genome Sequence of Nocardia cerradoensis isolated from human infection.</title>
        <authorList>
            <person name="Carrasco G."/>
        </authorList>
    </citation>
    <scope>NUCLEOTIDE SEQUENCE [LARGE SCALE GENOMIC DNA]</scope>
    <source>
        <strain evidence="1 2">CNM20130759</strain>
    </source>
</reference>
<organism evidence="1 2">
    <name type="scientific">Nocardia cerradoensis</name>
    <dbReference type="NCBI Taxonomy" id="85688"/>
    <lineage>
        <taxon>Bacteria</taxon>
        <taxon>Bacillati</taxon>
        <taxon>Actinomycetota</taxon>
        <taxon>Actinomycetes</taxon>
        <taxon>Mycobacteriales</taxon>
        <taxon>Nocardiaceae</taxon>
        <taxon>Nocardia</taxon>
    </lineage>
</organism>
<gene>
    <name evidence="1" type="ORF">B7C42_05826</name>
</gene>
<accession>A0A231H035</accession>
<dbReference type="Gene3D" id="3.20.20.210">
    <property type="match status" value="1"/>
</dbReference>
<dbReference type="InterPro" id="IPR038071">
    <property type="entry name" value="UROD/MetE-like_sf"/>
</dbReference>
<dbReference type="AlphaFoldDB" id="A0A231H035"/>
<protein>
    <recommendedName>
        <fullName evidence="3">Cobalamin-independent methionine synthase MetE C-terminal/archaeal domain-containing protein</fullName>
    </recommendedName>
</protein>
<dbReference type="RefSeq" id="WP_189595033.1">
    <property type="nucleotide sequence ID" value="NZ_NGAF01000015.1"/>
</dbReference>
<evidence type="ECO:0000313" key="1">
    <source>
        <dbReference type="EMBL" id="OXR42227.1"/>
    </source>
</evidence>
<sequence>MPSRSVHFVGSFPAANTDEAMRAMADSAGPLLHTLPTGETRRYEYYVRLILEDLVAQGALEVTRAGEWRTRRDRPRYRVPEARTAAGDGMHLGYSGEAAEALPIFSAVRAELGRPELALQIGMPTDLTLAFVALGPKGIRSERAAFTEATVREIAAVTRAGGDDVVIQLEATAELVAMALTQPAHRMVERLLGSGRGIAALAAAAPEGTRIGVHLCLGSLHNKGVPLRTARPFVDLANSVARQWPSGRTLEYVHVPFAAGDRPPAAESRFYAPLADLSLPAGTRFYAGVVHDVPTEDEQRKTLHTIENALGRRVDGVACACGLGRRPRAVADALMARAVTLAGS</sequence>
<dbReference type="EMBL" id="NGAF01000015">
    <property type="protein sequence ID" value="OXR42227.1"/>
    <property type="molecule type" value="Genomic_DNA"/>
</dbReference>
<dbReference type="Proteomes" id="UP000215506">
    <property type="component" value="Unassembled WGS sequence"/>
</dbReference>
<evidence type="ECO:0008006" key="3">
    <source>
        <dbReference type="Google" id="ProtNLM"/>
    </source>
</evidence>
<keyword evidence="2" id="KW-1185">Reference proteome</keyword>
<name>A0A231H035_9NOCA</name>
<comment type="caution">
    <text evidence="1">The sequence shown here is derived from an EMBL/GenBank/DDBJ whole genome shotgun (WGS) entry which is preliminary data.</text>
</comment>
<evidence type="ECO:0000313" key="2">
    <source>
        <dbReference type="Proteomes" id="UP000215506"/>
    </source>
</evidence>
<dbReference type="SUPFAM" id="SSF51726">
    <property type="entry name" value="UROD/MetE-like"/>
    <property type="match status" value="1"/>
</dbReference>
<proteinExistence type="predicted"/>